<evidence type="ECO:0000313" key="2">
    <source>
        <dbReference type="EMBL" id="MCW1913097.1"/>
    </source>
</evidence>
<reference evidence="2" key="1">
    <citation type="submission" date="2022-10" db="EMBL/GenBank/DDBJ databases">
        <title>Luteolibacter sp. GHJ8, whole genome shotgun sequencing project.</title>
        <authorList>
            <person name="Zhao G."/>
            <person name="Shen L."/>
        </authorList>
    </citation>
    <scope>NUCLEOTIDE SEQUENCE</scope>
    <source>
        <strain evidence="2">GHJ8</strain>
    </source>
</reference>
<keyword evidence="1" id="KW-1133">Transmembrane helix</keyword>
<feature type="transmembrane region" description="Helical" evidence="1">
    <location>
        <begin position="48"/>
        <end position="70"/>
    </location>
</feature>
<keyword evidence="1" id="KW-0812">Transmembrane</keyword>
<keyword evidence="1" id="KW-0472">Membrane</keyword>
<dbReference type="EMBL" id="JAPDDR010000003">
    <property type="protein sequence ID" value="MCW1913097.1"/>
    <property type="molecule type" value="Genomic_DNA"/>
</dbReference>
<dbReference type="Proteomes" id="UP001165653">
    <property type="component" value="Unassembled WGS sequence"/>
</dbReference>
<keyword evidence="3" id="KW-1185">Reference proteome</keyword>
<protein>
    <submittedName>
        <fullName evidence="2">Uncharacterized protein</fullName>
    </submittedName>
</protein>
<name>A0ABT3G097_9BACT</name>
<gene>
    <name evidence="2" type="ORF">OJ996_05910</name>
</gene>
<accession>A0ABT3G097</accession>
<evidence type="ECO:0000313" key="3">
    <source>
        <dbReference type="Proteomes" id="UP001165653"/>
    </source>
</evidence>
<comment type="caution">
    <text evidence="2">The sequence shown here is derived from an EMBL/GenBank/DDBJ whole genome shotgun (WGS) entry which is preliminary data.</text>
</comment>
<feature type="transmembrane region" description="Helical" evidence="1">
    <location>
        <begin position="15"/>
        <end position="36"/>
    </location>
</feature>
<proteinExistence type="predicted"/>
<dbReference type="RefSeq" id="WP_264512202.1">
    <property type="nucleotide sequence ID" value="NZ_JAPDDR010000003.1"/>
</dbReference>
<organism evidence="2 3">
    <name type="scientific">Luteolibacter rhizosphaerae</name>
    <dbReference type="NCBI Taxonomy" id="2989719"/>
    <lineage>
        <taxon>Bacteria</taxon>
        <taxon>Pseudomonadati</taxon>
        <taxon>Verrucomicrobiota</taxon>
        <taxon>Verrucomicrobiia</taxon>
        <taxon>Verrucomicrobiales</taxon>
        <taxon>Verrucomicrobiaceae</taxon>
        <taxon>Luteolibacter</taxon>
    </lineage>
</organism>
<sequence length="349" mass="37853">MSSSPPPSNLGRRGLRNAAIMSVAMLLLMFFLYFRMEKSQRDEMADEIFGGLAGAAILYVVSVGVGYATWKYREALEAEKEERLVEKLDAKNKSGVRSSSLGLPFEEVTKGIASSPETVIVETWLDDSTLERLEPAMLESLGKSRRIRVYVLNPFSPSVTRRGRDRENKKGPEENRQSICGTLEYLARVAAKARVSAPVLPGLLAKPAASPGKLEVFCYDSLPSFSIYSWHDRAFVGFHLEGVKSSEGTHLEVDLRVGLGPQLTAHIANLGQMPSLVAVDLGRSIESQMEALRMAVPDCPEIEGAFAAAGPSKPASPLRYLVPSAILGMVIGLKTKRLDEKGGGGDGEV</sequence>
<evidence type="ECO:0000256" key="1">
    <source>
        <dbReference type="SAM" id="Phobius"/>
    </source>
</evidence>